<reference evidence="1" key="2">
    <citation type="journal article" date="2007" name="Science">
        <title>Draft genome sequence of the sexually transmitted pathogen Trichomonas vaginalis.</title>
        <authorList>
            <person name="Carlton J.M."/>
            <person name="Hirt R.P."/>
            <person name="Silva J.C."/>
            <person name="Delcher A.L."/>
            <person name="Schatz M."/>
            <person name="Zhao Q."/>
            <person name="Wortman J.R."/>
            <person name="Bidwell S.L."/>
            <person name="Alsmark U.C.M."/>
            <person name="Besteiro S."/>
            <person name="Sicheritz-Ponten T."/>
            <person name="Noel C.J."/>
            <person name="Dacks J.B."/>
            <person name="Foster P.G."/>
            <person name="Simillion C."/>
            <person name="Van de Peer Y."/>
            <person name="Miranda-Saavedra D."/>
            <person name="Barton G.J."/>
            <person name="Westrop G.D."/>
            <person name="Mueller S."/>
            <person name="Dessi D."/>
            <person name="Fiori P.L."/>
            <person name="Ren Q."/>
            <person name="Paulsen I."/>
            <person name="Zhang H."/>
            <person name="Bastida-Corcuera F.D."/>
            <person name="Simoes-Barbosa A."/>
            <person name="Brown M.T."/>
            <person name="Hayes R.D."/>
            <person name="Mukherjee M."/>
            <person name="Okumura C.Y."/>
            <person name="Schneider R."/>
            <person name="Smith A.J."/>
            <person name="Vanacova S."/>
            <person name="Villalvazo M."/>
            <person name="Haas B.J."/>
            <person name="Pertea M."/>
            <person name="Feldblyum T.V."/>
            <person name="Utterback T.R."/>
            <person name="Shu C.L."/>
            <person name="Osoegawa K."/>
            <person name="de Jong P.J."/>
            <person name="Hrdy I."/>
            <person name="Horvathova L."/>
            <person name="Zubacova Z."/>
            <person name="Dolezal P."/>
            <person name="Malik S.B."/>
            <person name="Logsdon J.M. Jr."/>
            <person name="Henze K."/>
            <person name="Gupta A."/>
            <person name="Wang C.C."/>
            <person name="Dunne R.L."/>
            <person name="Upcroft J.A."/>
            <person name="Upcroft P."/>
            <person name="White O."/>
            <person name="Salzberg S.L."/>
            <person name="Tang P."/>
            <person name="Chiu C.-H."/>
            <person name="Lee Y.-S."/>
            <person name="Embley T.M."/>
            <person name="Coombs G.H."/>
            <person name="Mottram J.C."/>
            <person name="Tachezy J."/>
            <person name="Fraser-Liggett C.M."/>
            <person name="Johnson P.J."/>
        </authorList>
    </citation>
    <scope>NUCLEOTIDE SEQUENCE [LARGE SCALE GENOMIC DNA]</scope>
    <source>
        <strain evidence="1">G3</strain>
    </source>
</reference>
<organism evidence="1 2">
    <name type="scientific">Trichomonas vaginalis (strain ATCC PRA-98 / G3)</name>
    <dbReference type="NCBI Taxonomy" id="412133"/>
    <lineage>
        <taxon>Eukaryota</taxon>
        <taxon>Metamonada</taxon>
        <taxon>Parabasalia</taxon>
        <taxon>Trichomonadida</taxon>
        <taxon>Trichomonadidae</taxon>
        <taxon>Trichomonas</taxon>
    </lineage>
</organism>
<name>A2DPZ3_TRIV3</name>
<sequence>MSNPKTIIMNLQQYGNDIPDLGFDFFNFCLTLLEDAKVGIPIWEFLLQNSKNNLSNISSLNLLEVFMDKLPESLCCIDLLLSIDENELRAFTEKKMFDYIVCNYANINPFVVSSLFCKVSRQIFETDLEDEKLRNFLNFLADTNLPEVNYTLLKGIKNLAKISHYNGLFLSHIIIGHFSLYCEDSKILKIALSSLSDSLSVDTQEIPNFSEFWILALDILHSDDEEMISSICNFFESSIIEFSKTIYPNQDIVNRFLELSNSGNFQIKRRSLMILVELCKIGNIDEMKYIVDNGALEIFFEYIEEAKDDERTEILQTIYRILLDYDSMPDELYVAIHDQMEQICDFLDQDNDIETELYDSIMKY</sequence>
<evidence type="ECO:0000313" key="2">
    <source>
        <dbReference type="Proteomes" id="UP000001542"/>
    </source>
</evidence>
<dbReference type="Proteomes" id="UP000001542">
    <property type="component" value="Unassembled WGS sequence"/>
</dbReference>
<dbReference type="InParanoid" id="A2DPZ3"/>
<dbReference type="Gene3D" id="1.25.10.10">
    <property type="entry name" value="Leucine-rich Repeat Variant"/>
    <property type="match status" value="1"/>
</dbReference>
<dbReference type="AlphaFoldDB" id="A2DPZ3"/>
<dbReference type="SUPFAM" id="SSF48371">
    <property type="entry name" value="ARM repeat"/>
    <property type="match status" value="1"/>
</dbReference>
<dbReference type="VEuPathDB" id="TrichDB:TVAGG3_0552690"/>
<protein>
    <submittedName>
        <fullName evidence="1">Uncharacterized protein</fullName>
    </submittedName>
</protein>
<evidence type="ECO:0000313" key="1">
    <source>
        <dbReference type="EMBL" id="EAY17589.1"/>
    </source>
</evidence>
<dbReference type="VEuPathDB" id="TrichDB:TVAG_454170"/>
<gene>
    <name evidence="1" type="ORF">TVAG_454170</name>
</gene>
<reference evidence="1" key="1">
    <citation type="submission" date="2006-10" db="EMBL/GenBank/DDBJ databases">
        <authorList>
            <person name="Amadeo P."/>
            <person name="Zhao Q."/>
            <person name="Wortman J."/>
            <person name="Fraser-Liggett C."/>
            <person name="Carlton J."/>
        </authorList>
    </citation>
    <scope>NUCLEOTIDE SEQUENCE</scope>
    <source>
        <strain evidence="1">G3</strain>
    </source>
</reference>
<dbReference type="InterPro" id="IPR011989">
    <property type="entry name" value="ARM-like"/>
</dbReference>
<proteinExistence type="predicted"/>
<dbReference type="KEGG" id="tva:4775606"/>
<dbReference type="SMR" id="A2DPZ3"/>
<dbReference type="InterPro" id="IPR016024">
    <property type="entry name" value="ARM-type_fold"/>
</dbReference>
<dbReference type="RefSeq" id="XP_001329724.1">
    <property type="nucleotide sequence ID" value="XM_001329689.1"/>
</dbReference>
<dbReference type="EMBL" id="DS113229">
    <property type="protein sequence ID" value="EAY17589.1"/>
    <property type="molecule type" value="Genomic_DNA"/>
</dbReference>
<accession>A2DPZ3</accession>
<keyword evidence="2" id="KW-1185">Reference proteome</keyword>